<dbReference type="Proteomes" id="UP001064048">
    <property type="component" value="Chromosome 5"/>
</dbReference>
<protein>
    <submittedName>
        <fullName evidence="1">Uncharacterized protein</fullName>
    </submittedName>
</protein>
<keyword evidence="2" id="KW-1185">Reference proteome</keyword>
<evidence type="ECO:0000313" key="1">
    <source>
        <dbReference type="EMBL" id="KAI8435271.1"/>
    </source>
</evidence>
<dbReference type="EMBL" id="CM046105">
    <property type="protein sequence ID" value="KAI8435271.1"/>
    <property type="molecule type" value="Genomic_DNA"/>
</dbReference>
<proteinExistence type="predicted"/>
<name>A0ACC0KGT3_CHOFU</name>
<sequence length="101" mass="11802">MSFTRTEHLEAADNRIHRLFFLNRMHTMRCLDFRNNLIDEISELDFLIWTAYIWRAIRLKAWCCQFGDADNEGCPYMGGTGEEEADAGGGKRMTTSSEWRC</sequence>
<reference evidence="1 2" key="1">
    <citation type="journal article" date="2022" name="Genome Biol. Evol.">
        <title>The Spruce Budworm Genome: Reconstructing the Evolutionary History of Antifreeze Proteins.</title>
        <authorList>
            <person name="Beliveau C."/>
            <person name="Gagne P."/>
            <person name="Picq S."/>
            <person name="Vernygora O."/>
            <person name="Keeling C.I."/>
            <person name="Pinkney K."/>
            <person name="Doucet D."/>
            <person name="Wen F."/>
            <person name="Johnston J.S."/>
            <person name="Maaroufi H."/>
            <person name="Boyle B."/>
            <person name="Laroche J."/>
            <person name="Dewar K."/>
            <person name="Juretic N."/>
            <person name="Blackburn G."/>
            <person name="Nisole A."/>
            <person name="Brunet B."/>
            <person name="Brandao M."/>
            <person name="Lumley L."/>
            <person name="Duan J."/>
            <person name="Quan G."/>
            <person name="Lucarotti C.J."/>
            <person name="Roe A.D."/>
            <person name="Sperling F.A.H."/>
            <person name="Levesque R.C."/>
            <person name="Cusson M."/>
        </authorList>
    </citation>
    <scope>NUCLEOTIDE SEQUENCE [LARGE SCALE GENOMIC DNA]</scope>
    <source>
        <strain evidence="1">Glfc:IPQL:Cfum</strain>
    </source>
</reference>
<comment type="caution">
    <text evidence="1">The sequence shown here is derived from an EMBL/GenBank/DDBJ whole genome shotgun (WGS) entry which is preliminary data.</text>
</comment>
<accession>A0ACC0KGT3</accession>
<organism evidence="1 2">
    <name type="scientific">Choristoneura fumiferana</name>
    <name type="common">Spruce budworm moth</name>
    <name type="synonym">Archips fumiferana</name>
    <dbReference type="NCBI Taxonomy" id="7141"/>
    <lineage>
        <taxon>Eukaryota</taxon>
        <taxon>Metazoa</taxon>
        <taxon>Ecdysozoa</taxon>
        <taxon>Arthropoda</taxon>
        <taxon>Hexapoda</taxon>
        <taxon>Insecta</taxon>
        <taxon>Pterygota</taxon>
        <taxon>Neoptera</taxon>
        <taxon>Endopterygota</taxon>
        <taxon>Lepidoptera</taxon>
        <taxon>Glossata</taxon>
        <taxon>Ditrysia</taxon>
        <taxon>Tortricoidea</taxon>
        <taxon>Tortricidae</taxon>
        <taxon>Tortricinae</taxon>
        <taxon>Choristoneura</taxon>
    </lineage>
</organism>
<gene>
    <name evidence="1" type="ORF">MSG28_003610</name>
</gene>
<evidence type="ECO:0000313" key="2">
    <source>
        <dbReference type="Proteomes" id="UP001064048"/>
    </source>
</evidence>